<name>A0A5N5UD46_9EURY</name>
<dbReference type="EMBL" id="QMDY01000004">
    <property type="protein sequence ID" value="KAB7517784.1"/>
    <property type="molecule type" value="Genomic_DNA"/>
</dbReference>
<accession>A0A5N5UGC5</accession>
<dbReference type="EMBL" id="QJOW01000003">
    <property type="protein sequence ID" value="KAB7515468.1"/>
    <property type="molecule type" value="Genomic_DNA"/>
</dbReference>
<dbReference type="SMART" id="SM00382">
    <property type="entry name" value="AAA"/>
    <property type="match status" value="1"/>
</dbReference>
<reference evidence="10 11" key="1">
    <citation type="submission" date="2019-10" db="EMBL/GenBank/DDBJ databases">
        <title>Unraveling microbial dark matter from salterns through culturing: the case of the genus Halosegnis.</title>
        <authorList>
            <person name="Duran-Viseras A."/>
            <person name="Andrei A.-S."/>
            <person name="Vera-Gargallo B."/>
            <person name="Ghai R."/>
            <person name="Sanchez-Porro C."/>
            <person name="Ventosa A."/>
        </authorList>
    </citation>
    <scope>NUCLEOTIDE SEQUENCE [LARGE SCALE GENOMIC DNA]</scope>
    <source>
        <strain evidence="7 11">F17-44</strain>
        <strain evidence="8 12">F18-79</strain>
        <strain evidence="9 10">F19-13</strain>
    </source>
</reference>
<accession>A0A5N5UD46</accession>
<evidence type="ECO:0000256" key="4">
    <source>
        <dbReference type="ARBA" id="ARBA00048988"/>
    </source>
</evidence>
<organism evidence="8 12">
    <name type="scientific">Halosegnis rubeus</name>
    <dbReference type="NCBI Taxonomy" id="2212850"/>
    <lineage>
        <taxon>Archaea</taxon>
        <taxon>Methanobacteriati</taxon>
        <taxon>Methanobacteriota</taxon>
        <taxon>Stenosarchaea group</taxon>
        <taxon>Halobacteria</taxon>
        <taxon>Halobacteriales</taxon>
        <taxon>Natronomonadaceae</taxon>
        <taxon>Halosegnis</taxon>
    </lineage>
</organism>
<evidence type="ECO:0000313" key="8">
    <source>
        <dbReference type="EMBL" id="KAB7516553.1"/>
    </source>
</evidence>
<evidence type="ECO:0000256" key="5">
    <source>
        <dbReference type="SAM" id="MobiDB-lite"/>
    </source>
</evidence>
<comment type="catalytic activity">
    <reaction evidence="2">
        <text>Couples ATP hydrolysis with the unwinding of duplex DNA by translocating in the 3'-5' direction.</text>
        <dbReference type="EC" id="5.6.2.4"/>
    </reaction>
</comment>
<comment type="catalytic activity">
    <reaction evidence="3">
        <text>ATP + H2O = ADP + phosphate + H(+)</text>
        <dbReference type="Rhea" id="RHEA:13065"/>
        <dbReference type="ChEBI" id="CHEBI:15377"/>
        <dbReference type="ChEBI" id="CHEBI:15378"/>
        <dbReference type="ChEBI" id="CHEBI:30616"/>
        <dbReference type="ChEBI" id="CHEBI:43474"/>
        <dbReference type="ChEBI" id="CHEBI:456216"/>
        <dbReference type="EC" id="5.6.2.3"/>
    </reaction>
</comment>
<comment type="similarity">
    <text evidence="1">Belongs to the HerA family.</text>
</comment>
<gene>
    <name evidence="8" type="ORF">DM867_04135</name>
    <name evidence="7" type="ORF">DMP03_08515</name>
    <name evidence="9" type="ORF">DP108_08985</name>
</gene>
<dbReference type="GO" id="GO:0043138">
    <property type="term" value="F:3'-5' DNA helicase activity"/>
    <property type="evidence" value="ECO:0007669"/>
    <property type="project" value="UniProtKB-EC"/>
</dbReference>
<dbReference type="InterPro" id="IPR003593">
    <property type="entry name" value="AAA+_ATPase"/>
</dbReference>
<dbReference type="InterPro" id="IPR002789">
    <property type="entry name" value="HerA_central"/>
</dbReference>
<keyword evidence="12" id="KW-1185">Reference proteome</keyword>
<comment type="catalytic activity">
    <reaction evidence="4">
        <text>ATP + H2O = ADP + phosphate + H(+)</text>
        <dbReference type="Rhea" id="RHEA:13065"/>
        <dbReference type="ChEBI" id="CHEBI:15377"/>
        <dbReference type="ChEBI" id="CHEBI:15378"/>
        <dbReference type="ChEBI" id="CHEBI:30616"/>
        <dbReference type="ChEBI" id="CHEBI:43474"/>
        <dbReference type="ChEBI" id="CHEBI:456216"/>
        <dbReference type="EC" id="5.6.2.4"/>
    </reaction>
</comment>
<feature type="region of interest" description="Disordered" evidence="5">
    <location>
        <begin position="322"/>
        <end position="344"/>
    </location>
</feature>
<accession>A0A5N5UAE1</accession>
<evidence type="ECO:0000313" key="7">
    <source>
        <dbReference type="EMBL" id="KAB7515468.1"/>
    </source>
</evidence>
<proteinExistence type="inferred from homology"/>
<evidence type="ECO:0000256" key="2">
    <source>
        <dbReference type="ARBA" id="ARBA00034617"/>
    </source>
</evidence>
<evidence type="ECO:0000259" key="6">
    <source>
        <dbReference type="SMART" id="SM00382"/>
    </source>
</evidence>
<comment type="caution">
    <text evidence="8">The sequence shown here is derived from an EMBL/GenBank/DDBJ whole genome shotgun (WGS) entry which is preliminary data.</text>
</comment>
<dbReference type="Proteomes" id="UP000326865">
    <property type="component" value="Unassembled WGS sequence"/>
</dbReference>
<evidence type="ECO:0000256" key="1">
    <source>
        <dbReference type="ARBA" id="ARBA00007816"/>
    </source>
</evidence>
<dbReference type="Proteomes" id="UP000326302">
    <property type="component" value="Unassembled WGS sequence"/>
</dbReference>
<dbReference type="EMBL" id="QKKZ01000001">
    <property type="protein sequence ID" value="KAB7516553.1"/>
    <property type="molecule type" value="Genomic_DNA"/>
</dbReference>
<sequence length="344" mass="35898">MEVRDRATTDVTTIGRTDGDGPRLPLGRYLARDGSHGGDVALDCARPHAMCLVGKRGSGKSNTLALLAEGLCAVDGTVPVVVDPMGGFAGLDALGVTVCEPRVSAGAIPAREWPRLVGLDPREPAGALVWTAASERPTLAEMREYVDSEGTRPTRRVAANHLARAASWEVFAPEGIRRPTEPTVLNLAGVSDRAANAVVRAVATGLYERRLSGEGPLPWLLVDEAHVFLDGVAAPALDTLLTRGRAPGVSLVLATQRPDALPETAVSQADLLATHRLTGRADTAAVAGARGDYVDGPVEPRIPAGVGDLLVFDDATERAHSVRVSERATSHGGTAPTLGTDGYE</sequence>
<dbReference type="InterPro" id="IPR027417">
    <property type="entry name" value="P-loop_NTPase"/>
</dbReference>
<dbReference type="Pfam" id="PF01935">
    <property type="entry name" value="DUF87"/>
    <property type="match status" value="1"/>
</dbReference>
<evidence type="ECO:0000256" key="3">
    <source>
        <dbReference type="ARBA" id="ARBA00048954"/>
    </source>
</evidence>
<evidence type="ECO:0000313" key="9">
    <source>
        <dbReference type="EMBL" id="KAB7517784.1"/>
    </source>
</evidence>
<dbReference type="InterPro" id="IPR008571">
    <property type="entry name" value="HerA-like"/>
</dbReference>
<dbReference type="Proteomes" id="UP000326207">
    <property type="component" value="Unassembled WGS sequence"/>
</dbReference>
<dbReference type="PANTHER" id="PTHR42957:SF1">
    <property type="entry name" value="HELICASE MJ1565-RELATED"/>
    <property type="match status" value="1"/>
</dbReference>
<dbReference type="Gene3D" id="3.40.50.300">
    <property type="entry name" value="P-loop containing nucleotide triphosphate hydrolases"/>
    <property type="match status" value="2"/>
</dbReference>
<dbReference type="SUPFAM" id="SSF52540">
    <property type="entry name" value="P-loop containing nucleoside triphosphate hydrolases"/>
    <property type="match status" value="1"/>
</dbReference>
<feature type="domain" description="AAA+ ATPase" evidence="6">
    <location>
        <begin position="46"/>
        <end position="287"/>
    </location>
</feature>
<protein>
    <submittedName>
        <fullName evidence="8">ATPase</fullName>
    </submittedName>
</protein>
<evidence type="ECO:0000313" key="11">
    <source>
        <dbReference type="Proteomes" id="UP000326302"/>
    </source>
</evidence>
<evidence type="ECO:0000313" key="10">
    <source>
        <dbReference type="Proteomes" id="UP000326207"/>
    </source>
</evidence>
<dbReference type="PANTHER" id="PTHR42957">
    <property type="entry name" value="HELICASE MJ1565-RELATED"/>
    <property type="match status" value="1"/>
</dbReference>
<dbReference type="AlphaFoldDB" id="A0A5N5UD46"/>
<evidence type="ECO:0000313" key="12">
    <source>
        <dbReference type="Proteomes" id="UP000326865"/>
    </source>
</evidence>
<dbReference type="GO" id="GO:0043139">
    <property type="term" value="F:5'-3' DNA helicase activity"/>
    <property type="evidence" value="ECO:0007669"/>
    <property type="project" value="UniProtKB-EC"/>
</dbReference>